<evidence type="ECO:0000313" key="14">
    <source>
        <dbReference type="RefSeq" id="XP_047736991.1"/>
    </source>
</evidence>
<dbReference type="Pfam" id="PF09531">
    <property type="entry name" value="Ndc1_Nup"/>
    <property type="match status" value="1"/>
</dbReference>
<evidence type="ECO:0000256" key="7">
    <source>
        <dbReference type="ARBA" id="ARBA00022927"/>
    </source>
</evidence>
<comment type="subcellular location">
    <subcellularLocation>
        <location evidence="1">Nucleus membrane</location>
        <topology evidence="1">Multi-pass membrane protein</topology>
    </subcellularLocation>
    <subcellularLocation>
        <location evidence="2">Nucleus</location>
        <location evidence="2">Nuclear pore complex</location>
    </subcellularLocation>
</comment>
<evidence type="ECO:0000256" key="4">
    <source>
        <dbReference type="ARBA" id="ARBA00022448"/>
    </source>
</evidence>
<dbReference type="InterPro" id="IPR011049">
    <property type="entry name" value="Serralysin-like_metalloprot_C"/>
</dbReference>
<keyword evidence="4" id="KW-0813">Transport</keyword>
<evidence type="ECO:0000313" key="13">
    <source>
        <dbReference type="Proteomes" id="UP000694843"/>
    </source>
</evidence>
<evidence type="ECO:0000256" key="3">
    <source>
        <dbReference type="ARBA" id="ARBA00005760"/>
    </source>
</evidence>
<evidence type="ECO:0000256" key="10">
    <source>
        <dbReference type="ARBA" id="ARBA00023132"/>
    </source>
</evidence>
<keyword evidence="5" id="KW-0812">Transmembrane</keyword>
<dbReference type="GO" id="GO:0031965">
    <property type="term" value="C:nuclear membrane"/>
    <property type="evidence" value="ECO:0007669"/>
    <property type="project" value="UniProtKB-SubCell"/>
</dbReference>
<keyword evidence="8" id="KW-1133">Transmembrane helix</keyword>
<dbReference type="AlphaFoldDB" id="A0A979FJ29"/>
<keyword evidence="13" id="KW-1185">Reference proteome</keyword>
<dbReference type="OrthoDB" id="67850at2759"/>
<name>A0A979FJ29_HYAAZ</name>
<reference evidence="14 15" key="1">
    <citation type="submission" date="2025-04" db="UniProtKB">
        <authorList>
            <consortium name="RefSeq"/>
        </authorList>
    </citation>
    <scope>IDENTIFICATION</scope>
    <source>
        <tissue evidence="14 15">Whole organism</tissue>
    </source>
</reference>
<keyword evidence="10" id="KW-0906">Nuclear pore complex</keyword>
<evidence type="ECO:0000313" key="15">
    <source>
        <dbReference type="RefSeq" id="XP_047736993.1"/>
    </source>
</evidence>
<dbReference type="PANTHER" id="PTHR13269:SF6">
    <property type="entry name" value="NUCLEOPORIN NDC1"/>
    <property type="match status" value="1"/>
</dbReference>
<evidence type="ECO:0000256" key="2">
    <source>
        <dbReference type="ARBA" id="ARBA00004567"/>
    </source>
</evidence>
<dbReference type="GeneID" id="108669136"/>
<evidence type="ECO:0000256" key="12">
    <source>
        <dbReference type="ARBA" id="ARBA00023242"/>
    </source>
</evidence>
<dbReference type="SUPFAM" id="SSF51120">
    <property type="entry name" value="beta-Roll"/>
    <property type="match status" value="1"/>
</dbReference>
<dbReference type="InterPro" id="IPR019049">
    <property type="entry name" value="Nucleoporin_prot_Ndc1/Nup"/>
</dbReference>
<dbReference type="RefSeq" id="XP_047736993.1">
    <property type="nucleotide sequence ID" value="XM_047881037.1"/>
</dbReference>
<proteinExistence type="inferred from homology"/>
<dbReference type="PANTHER" id="PTHR13269">
    <property type="entry name" value="NUCLEOPORIN NDC1"/>
    <property type="match status" value="1"/>
</dbReference>
<dbReference type="GO" id="GO:0070762">
    <property type="term" value="C:nuclear pore transmembrane ring"/>
    <property type="evidence" value="ECO:0007669"/>
    <property type="project" value="TreeGrafter"/>
</dbReference>
<evidence type="ECO:0000256" key="5">
    <source>
        <dbReference type="ARBA" id="ARBA00022692"/>
    </source>
</evidence>
<dbReference type="GO" id="GO:0051028">
    <property type="term" value="P:mRNA transport"/>
    <property type="evidence" value="ECO:0007669"/>
    <property type="project" value="UniProtKB-KW"/>
</dbReference>
<evidence type="ECO:0000256" key="11">
    <source>
        <dbReference type="ARBA" id="ARBA00023136"/>
    </source>
</evidence>
<keyword evidence="12" id="KW-0539">Nucleus</keyword>
<comment type="similarity">
    <text evidence="3">Belongs to the NDC1 family.</text>
</comment>
<evidence type="ECO:0000256" key="9">
    <source>
        <dbReference type="ARBA" id="ARBA00023010"/>
    </source>
</evidence>
<evidence type="ECO:0000256" key="1">
    <source>
        <dbReference type="ARBA" id="ARBA00004232"/>
    </source>
</evidence>
<evidence type="ECO:0000256" key="6">
    <source>
        <dbReference type="ARBA" id="ARBA00022816"/>
    </source>
</evidence>
<dbReference type="KEGG" id="hazt:108669136"/>
<organism evidence="13 15">
    <name type="scientific">Hyalella azteca</name>
    <name type="common">Amphipod</name>
    <dbReference type="NCBI Taxonomy" id="294128"/>
    <lineage>
        <taxon>Eukaryota</taxon>
        <taxon>Metazoa</taxon>
        <taxon>Ecdysozoa</taxon>
        <taxon>Arthropoda</taxon>
        <taxon>Crustacea</taxon>
        <taxon>Multicrustacea</taxon>
        <taxon>Malacostraca</taxon>
        <taxon>Eumalacostraca</taxon>
        <taxon>Peracarida</taxon>
        <taxon>Amphipoda</taxon>
        <taxon>Senticaudata</taxon>
        <taxon>Talitrida</taxon>
        <taxon>Talitroidea</taxon>
        <taxon>Hyalellidae</taxon>
        <taxon>Hyalella</taxon>
    </lineage>
</organism>
<evidence type="ECO:0000256" key="8">
    <source>
        <dbReference type="ARBA" id="ARBA00022989"/>
    </source>
</evidence>
<gene>
    <name evidence="14 15" type="primary">LOC108669136</name>
</gene>
<dbReference type="GO" id="GO:0015031">
    <property type="term" value="P:protein transport"/>
    <property type="evidence" value="ECO:0007669"/>
    <property type="project" value="UniProtKB-KW"/>
</dbReference>
<sequence>MGNNNGNMSMMGNNGNVSMMGDNGNMSIMGNNNGNMSMMGNNGNMSMMGDNFGNISLLGRNDSTVGYHMGNTSLLGGNFGNASMVGNTLGNTSMLGNTSTMGNNNATMHGNMSTTGNIPIIRNAAGNMALFGHAVANCDKVSTEAGTETKKKKLMEFFKSTLASAYSQLVEKMRRLPLVRSLLADLPDAANRRVFAGAMPLVWLVQGLCGLVTASYTEDEFGVVQRDLSNLLAAILNLNLVLDKVGRAPLPKLWGGGGGVGVVGGMGGSTPHHLTLRRALKSALRTAMYRLTHTFGDTLMEVELSSAHRAKVKAYLDLREG</sequence>
<keyword evidence="7" id="KW-0653">Protein transport</keyword>
<accession>A0A979FJ29</accession>
<keyword evidence="9" id="KW-0811">Translocation</keyword>
<protein>
    <submittedName>
        <fullName evidence="14">Nucleoporin NDC1-like isoform X1</fullName>
    </submittedName>
    <submittedName>
        <fullName evidence="15">Nucleoporin NDC1-like isoform X2</fullName>
    </submittedName>
</protein>
<dbReference type="RefSeq" id="XP_047736991.1">
    <property type="nucleotide sequence ID" value="XM_047881035.1"/>
</dbReference>
<keyword evidence="6" id="KW-0509">mRNA transport</keyword>
<dbReference type="GO" id="GO:0006999">
    <property type="term" value="P:nuclear pore organization"/>
    <property type="evidence" value="ECO:0007669"/>
    <property type="project" value="TreeGrafter"/>
</dbReference>
<keyword evidence="11" id="KW-0472">Membrane</keyword>
<dbReference type="Proteomes" id="UP000694843">
    <property type="component" value="Unplaced"/>
</dbReference>
<dbReference type="GO" id="GO:0030674">
    <property type="term" value="F:protein-macromolecule adaptor activity"/>
    <property type="evidence" value="ECO:0007669"/>
    <property type="project" value="TreeGrafter"/>
</dbReference>